<evidence type="ECO:0000256" key="5">
    <source>
        <dbReference type="ARBA" id="ARBA00022692"/>
    </source>
</evidence>
<evidence type="ECO:0000256" key="12">
    <source>
        <dbReference type="RuleBase" id="RU363010"/>
    </source>
</evidence>
<evidence type="ECO:0000313" key="14">
    <source>
        <dbReference type="Proteomes" id="UP000422736"/>
    </source>
</evidence>
<comment type="subcellular location">
    <subcellularLocation>
        <location evidence="2 12">Mitochondrion inner membrane</location>
        <topology evidence="2 12">Single-pass membrane protein</topology>
    </subcellularLocation>
</comment>
<proteinExistence type="inferred from homology"/>
<feature type="transmembrane region" description="Helical" evidence="12">
    <location>
        <begin position="7"/>
        <end position="24"/>
    </location>
</feature>
<sequence>MSKILKLTGFTTLSTLLGVSYYYYVIDRPIYQNTGLYKTSKQVERVIDNKAEFVYERMGLEPQLVVQRPFTETVKDIWNKEVRNTANWLYSWGR</sequence>
<evidence type="ECO:0000256" key="3">
    <source>
        <dbReference type="ARBA" id="ARBA00009188"/>
    </source>
</evidence>
<organism evidence="13 14">
    <name type="scientific">Kluyveromyces marxianus</name>
    <name type="common">Yeast</name>
    <name type="synonym">Candida kefyr</name>
    <dbReference type="NCBI Taxonomy" id="4911"/>
    <lineage>
        <taxon>Eukaryota</taxon>
        <taxon>Fungi</taxon>
        <taxon>Dikarya</taxon>
        <taxon>Ascomycota</taxon>
        <taxon>Saccharomycotina</taxon>
        <taxon>Saccharomycetes</taxon>
        <taxon>Saccharomycetales</taxon>
        <taxon>Saccharomycetaceae</taxon>
        <taxon>Kluyveromyces</taxon>
    </lineage>
</organism>
<evidence type="ECO:0000256" key="9">
    <source>
        <dbReference type="ARBA" id="ARBA00023136"/>
    </source>
</evidence>
<keyword evidence="8 12" id="KW-0496">Mitochondrion</keyword>
<evidence type="ECO:0000313" key="13">
    <source>
        <dbReference type="EMBL" id="QGN16471.1"/>
    </source>
</evidence>
<dbReference type="EMBL" id="CP015058">
    <property type="protein sequence ID" value="QGN16471.1"/>
    <property type="molecule type" value="Genomic_DNA"/>
</dbReference>
<keyword evidence="9 12" id="KW-0472">Membrane</keyword>
<comment type="subunit">
    <text evidence="12">Component of the mitochondrial contact site and cristae organizing system (MICOS) complex.</text>
</comment>
<keyword evidence="6 12" id="KW-0999">Mitochondrion inner membrane</keyword>
<name>A0ABX6EXX4_KLUMA</name>
<keyword evidence="5 12" id="KW-0812">Transmembrane</keyword>
<evidence type="ECO:0000256" key="10">
    <source>
        <dbReference type="ARBA" id="ARBA00032159"/>
    </source>
</evidence>
<keyword evidence="7 12" id="KW-1133">Transmembrane helix</keyword>
<evidence type="ECO:0000256" key="1">
    <source>
        <dbReference type="ARBA" id="ARBA00002689"/>
    </source>
</evidence>
<protein>
    <recommendedName>
        <fullName evidence="4 12">MICOS complex subunit MIC12</fullName>
    </recommendedName>
    <alternativeName>
        <fullName evidence="11 12">Altered inheritance of mitochondria protein 5, mitochondrial</fullName>
    </alternativeName>
    <alternativeName>
        <fullName evidence="10 12">Found in mitochondrial proteome protein 51</fullName>
    </alternativeName>
</protein>
<gene>
    <name evidence="13" type="primary">AIM5</name>
    <name evidence="13" type="ORF">FIM1_3184</name>
</gene>
<dbReference type="Proteomes" id="UP000422736">
    <property type="component" value="Chromosome 5"/>
</dbReference>
<evidence type="ECO:0000256" key="6">
    <source>
        <dbReference type="ARBA" id="ARBA00022792"/>
    </source>
</evidence>
<keyword evidence="14" id="KW-1185">Reference proteome</keyword>
<comment type="function">
    <text evidence="1 12">Component of the MICOS complex, a large protein complex of the mitochondrial inner membrane that plays crucial roles in the maintenance of crista junctions, inner membrane architecture, and formation of contact sites to the outer membrane.</text>
</comment>
<evidence type="ECO:0000256" key="11">
    <source>
        <dbReference type="ARBA" id="ARBA00032985"/>
    </source>
</evidence>
<evidence type="ECO:0000256" key="2">
    <source>
        <dbReference type="ARBA" id="ARBA00004434"/>
    </source>
</evidence>
<reference evidence="13 14" key="1">
    <citation type="submission" date="2016-03" db="EMBL/GenBank/DDBJ databases">
        <title>How can Kluyveromyces marxianus grow so fast - potential evolutionary course in Saccharomyces Complex revealed by comparative genomics.</title>
        <authorList>
            <person name="Mo W."/>
            <person name="Lu W."/>
            <person name="Yang X."/>
            <person name="Qi J."/>
            <person name="Lv H."/>
        </authorList>
    </citation>
    <scope>NUCLEOTIDE SEQUENCE [LARGE SCALE GENOMIC DNA]</scope>
    <source>
        <strain evidence="13 14">FIM1</strain>
    </source>
</reference>
<accession>A0ABX6EXX4</accession>
<dbReference type="Pfam" id="PF17050">
    <property type="entry name" value="AIM5"/>
    <property type="match status" value="1"/>
</dbReference>
<evidence type="ECO:0000256" key="7">
    <source>
        <dbReference type="ARBA" id="ARBA00022989"/>
    </source>
</evidence>
<evidence type="ECO:0000256" key="4">
    <source>
        <dbReference type="ARBA" id="ARBA00018170"/>
    </source>
</evidence>
<comment type="similarity">
    <text evidence="3 12">Belongs to the MICOS complex subunit Mic12 family.</text>
</comment>
<dbReference type="InterPro" id="IPR031463">
    <property type="entry name" value="Mic12"/>
</dbReference>
<evidence type="ECO:0000256" key="8">
    <source>
        <dbReference type="ARBA" id="ARBA00023128"/>
    </source>
</evidence>